<evidence type="ECO:0000313" key="1">
    <source>
        <dbReference type="EMBL" id="RTR17039.1"/>
    </source>
</evidence>
<comment type="caution">
    <text evidence="1">The sequence shown here is derived from an EMBL/GenBank/DDBJ whole genome shotgun (WGS) entry which is preliminary data.</text>
</comment>
<keyword evidence="2" id="KW-1185">Reference proteome</keyword>
<gene>
    <name evidence="1" type="ORF">EJ903_18905</name>
</gene>
<evidence type="ECO:0000313" key="2">
    <source>
        <dbReference type="Proteomes" id="UP000277007"/>
    </source>
</evidence>
<accession>A0A3S0HV64</accession>
<proteinExistence type="predicted"/>
<dbReference type="OrthoDB" id="7304509at2"/>
<dbReference type="Proteomes" id="UP000277007">
    <property type="component" value="Unassembled WGS sequence"/>
</dbReference>
<reference evidence="1 2" key="1">
    <citation type="submission" date="2018-12" db="EMBL/GenBank/DDBJ databases">
        <authorList>
            <person name="Yang Y."/>
        </authorList>
    </citation>
    <scope>NUCLEOTIDE SEQUENCE [LARGE SCALE GENOMIC DNA]</scope>
    <source>
        <strain evidence="1 2">L-25-5w-1</strain>
    </source>
</reference>
<sequence>MDTDISFAEALLRRGADLLQAMAQDSAEAEAVAETDTDPLAQLARLLATAAATDAPLVVMTEGGHADLFDAAARQTAIPLTDRLRPLATARQTERATLYEFDGHGPLTGNRIVTALIRPEDRKDLLDVYVAIGRLRGGAAQLTVAPARLRFDAAALAQTLSLLGDAASRSVNATNAALAHAATIQPLPGHENGGMPAPLLDLYWQGLTLATVRADRDQLANAEPQGRA</sequence>
<organism evidence="1 2">
    <name type="scientific">Azospirillum griseum</name>
    <dbReference type="NCBI Taxonomy" id="2496639"/>
    <lineage>
        <taxon>Bacteria</taxon>
        <taxon>Pseudomonadati</taxon>
        <taxon>Pseudomonadota</taxon>
        <taxon>Alphaproteobacteria</taxon>
        <taxon>Rhodospirillales</taxon>
        <taxon>Azospirillaceae</taxon>
        <taxon>Azospirillum</taxon>
    </lineage>
</organism>
<name>A0A3S0HV64_9PROT</name>
<protein>
    <submittedName>
        <fullName evidence="1">Uncharacterized protein</fullName>
    </submittedName>
</protein>
<dbReference type="AlphaFoldDB" id="A0A3S0HV64"/>
<dbReference type="RefSeq" id="WP_126618368.1">
    <property type="nucleotide sequence ID" value="NZ_JBHUCY010000019.1"/>
</dbReference>
<dbReference type="EMBL" id="RXMA01000021">
    <property type="protein sequence ID" value="RTR17039.1"/>
    <property type="molecule type" value="Genomic_DNA"/>
</dbReference>